<dbReference type="PANTHER" id="PTHR33232:SF18">
    <property type="entry name" value="PROTEIN SIEVE ELEMENT OCCLUSION B-LIKE"/>
    <property type="match status" value="1"/>
</dbReference>
<reference evidence="1" key="2">
    <citation type="submission" date="2021-01" db="UniProtKB">
        <authorList>
            <consortium name="EnsemblPlants"/>
        </authorList>
    </citation>
    <scope>IDENTIFICATION</scope>
</reference>
<evidence type="ECO:0000313" key="1">
    <source>
        <dbReference type="EnsemblPlants" id="QL05p007006:mrna"/>
    </source>
</evidence>
<dbReference type="AlphaFoldDB" id="A0A7N2LMI6"/>
<proteinExistence type="predicted"/>
<dbReference type="GO" id="GO:0010088">
    <property type="term" value="P:phloem development"/>
    <property type="evidence" value="ECO:0007669"/>
    <property type="project" value="InterPro"/>
</dbReference>
<dbReference type="InterPro" id="IPR039299">
    <property type="entry name" value="SEOA"/>
</dbReference>
<dbReference type="EnsemblPlants" id="QL05p007006:mrna">
    <property type="protein sequence ID" value="QL05p007006:mrna"/>
    <property type="gene ID" value="QL05p007006"/>
</dbReference>
<reference evidence="1 2" key="1">
    <citation type="journal article" date="2016" name="G3 (Bethesda)">
        <title>First Draft Assembly and Annotation of the Genome of a California Endemic Oak Quercus lobata Nee (Fagaceae).</title>
        <authorList>
            <person name="Sork V.L."/>
            <person name="Fitz-Gibbon S.T."/>
            <person name="Puiu D."/>
            <person name="Crepeau M."/>
            <person name="Gugger P.F."/>
            <person name="Sherman R."/>
            <person name="Stevens K."/>
            <person name="Langley C.H."/>
            <person name="Pellegrini M."/>
            <person name="Salzberg S.L."/>
        </authorList>
    </citation>
    <scope>NUCLEOTIDE SEQUENCE [LARGE SCALE GENOMIC DNA]</scope>
    <source>
        <strain evidence="1 2">cv. SW786</strain>
    </source>
</reference>
<organism evidence="1 2">
    <name type="scientific">Quercus lobata</name>
    <name type="common">Valley oak</name>
    <dbReference type="NCBI Taxonomy" id="97700"/>
    <lineage>
        <taxon>Eukaryota</taxon>
        <taxon>Viridiplantae</taxon>
        <taxon>Streptophyta</taxon>
        <taxon>Embryophyta</taxon>
        <taxon>Tracheophyta</taxon>
        <taxon>Spermatophyta</taxon>
        <taxon>Magnoliopsida</taxon>
        <taxon>eudicotyledons</taxon>
        <taxon>Gunneridae</taxon>
        <taxon>Pentapetalae</taxon>
        <taxon>rosids</taxon>
        <taxon>fabids</taxon>
        <taxon>Fagales</taxon>
        <taxon>Fagaceae</taxon>
        <taxon>Quercus</taxon>
    </lineage>
</organism>
<dbReference type="Gramene" id="QL05p007006:mrna">
    <property type="protein sequence ID" value="QL05p007006:mrna"/>
    <property type="gene ID" value="QL05p007006"/>
</dbReference>
<dbReference type="Proteomes" id="UP000594261">
    <property type="component" value="Chromosome 5"/>
</dbReference>
<keyword evidence="2" id="KW-1185">Reference proteome</keyword>
<name>A0A7N2LMI6_QUELO</name>
<dbReference type="EMBL" id="LRBV02000005">
    <property type="status" value="NOT_ANNOTATED_CDS"/>
    <property type="molecule type" value="Genomic_DNA"/>
</dbReference>
<accession>A0A7N2LMI6</accession>
<evidence type="ECO:0000313" key="2">
    <source>
        <dbReference type="Proteomes" id="UP000594261"/>
    </source>
</evidence>
<protein>
    <submittedName>
        <fullName evidence="1">Uncharacterized protein</fullName>
    </submittedName>
</protein>
<dbReference type="InParanoid" id="A0A7N2LMI6"/>
<sequence>MFLFNGEQIEAYWKLIRFLKDPLDIAEILEAVKTKNVLLFFTDLDVDKISEYVPIRNPIYENIPSNNKDKYEVVWIPIVDQWTNNMQKNFELLRSKMSWFVVQNFSSISGIKYVKEQGHFKNEPIFVVLNPQGTVEHHNAAHMIKIWGPRAFPFTHWKDEELRKSEDWFGS</sequence>
<dbReference type="PANTHER" id="PTHR33232">
    <property type="entry name" value="PROTEIN SIEVE ELEMENT OCCLUSION B-LIKE"/>
    <property type="match status" value="1"/>
</dbReference>